<proteinExistence type="predicted"/>
<evidence type="ECO:0000313" key="2">
    <source>
        <dbReference type="Proteomes" id="UP001589774"/>
    </source>
</evidence>
<reference evidence="1 2" key="1">
    <citation type="submission" date="2024-09" db="EMBL/GenBank/DDBJ databases">
        <authorList>
            <person name="Sun Q."/>
            <person name="Mori K."/>
        </authorList>
    </citation>
    <scope>NUCLEOTIDE SEQUENCE [LARGE SCALE GENOMIC DNA]</scope>
    <source>
        <strain evidence="1 2">CCM 7765</strain>
    </source>
</reference>
<organism evidence="1 2">
    <name type="scientific">Olivibacter oleidegradans</name>
    <dbReference type="NCBI Taxonomy" id="760123"/>
    <lineage>
        <taxon>Bacteria</taxon>
        <taxon>Pseudomonadati</taxon>
        <taxon>Bacteroidota</taxon>
        <taxon>Sphingobacteriia</taxon>
        <taxon>Sphingobacteriales</taxon>
        <taxon>Sphingobacteriaceae</taxon>
        <taxon>Olivibacter</taxon>
    </lineage>
</organism>
<name>A0ABV6HNA4_9SPHI</name>
<comment type="caution">
    <text evidence="1">The sequence shown here is derived from an EMBL/GenBank/DDBJ whole genome shotgun (WGS) entry which is preliminary data.</text>
</comment>
<sequence>MKSYYRYYRVSINNTEITEMSSNDFTRINMKPFKTIWKDNHPVKVYYSLTNQAYSLTGMRSIQQDFVDKITAMEHAKSGALHYISSLIAQADAVIAVLKQYRIDHYDDLNKNLLEDNIRRLERLMGNN</sequence>
<dbReference type="EMBL" id="JBHLWO010000002">
    <property type="protein sequence ID" value="MFC0320340.1"/>
    <property type="molecule type" value="Genomic_DNA"/>
</dbReference>
<dbReference type="Proteomes" id="UP001589774">
    <property type="component" value="Unassembled WGS sequence"/>
</dbReference>
<protein>
    <submittedName>
        <fullName evidence="1">Uncharacterized protein</fullName>
    </submittedName>
</protein>
<evidence type="ECO:0000313" key="1">
    <source>
        <dbReference type="EMBL" id="MFC0320340.1"/>
    </source>
</evidence>
<accession>A0ABV6HNA4</accession>
<gene>
    <name evidence="1" type="ORF">ACFFI0_18580</name>
</gene>
<keyword evidence="2" id="KW-1185">Reference proteome</keyword>
<dbReference type="RefSeq" id="WP_013667711.1">
    <property type="nucleotide sequence ID" value="NZ_JBHLWO010000002.1"/>
</dbReference>